<dbReference type="OrthoDB" id="1729883at2"/>
<accession>A0A1M6LDE3</accession>
<dbReference type="AlphaFoldDB" id="A0A1M6LDE3"/>
<protein>
    <submittedName>
        <fullName evidence="1">Uncharacterized protein</fullName>
    </submittedName>
</protein>
<sequence length="117" mass="13919">MSDYNYDIKIDKNCNKYGYIKGAIDNYAWFALVHKDAVDNGINPDDLTVGKGRITRLCLYKDQTDFLGNPYIPSLSVKRYIFANYHRNWSVLNKNYYDMVKELILYLERRYSLRLIK</sequence>
<gene>
    <name evidence="1" type="ORF">SAMN02745912_00739</name>
</gene>
<reference evidence="1 2" key="1">
    <citation type="submission" date="2016-11" db="EMBL/GenBank/DDBJ databases">
        <authorList>
            <person name="Jaros S."/>
            <person name="Januszkiewicz K."/>
            <person name="Wedrychowicz H."/>
        </authorList>
    </citation>
    <scope>NUCLEOTIDE SEQUENCE [LARGE SCALE GENOMIC DNA]</scope>
    <source>
        <strain evidence="1 2">DSM 15212</strain>
    </source>
</reference>
<dbReference type="Proteomes" id="UP000184465">
    <property type="component" value="Unassembled WGS sequence"/>
</dbReference>
<organism evidence="1 2">
    <name type="scientific">Paramaledivibacter caminithermalis (strain DSM 15212 / CIP 107654 / DViRD3)</name>
    <name type="common">Clostridium caminithermale</name>
    <dbReference type="NCBI Taxonomy" id="1121301"/>
    <lineage>
        <taxon>Bacteria</taxon>
        <taxon>Bacillati</taxon>
        <taxon>Bacillota</taxon>
        <taxon>Clostridia</taxon>
        <taxon>Peptostreptococcales</taxon>
        <taxon>Caminicellaceae</taxon>
        <taxon>Paramaledivibacter</taxon>
    </lineage>
</organism>
<dbReference type="EMBL" id="FRAG01000006">
    <property type="protein sequence ID" value="SHJ69168.1"/>
    <property type="molecule type" value="Genomic_DNA"/>
</dbReference>
<proteinExistence type="predicted"/>
<dbReference type="RefSeq" id="WP_073147104.1">
    <property type="nucleotide sequence ID" value="NZ_FRAG01000006.1"/>
</dbReference>
<keyword evidence="2" id="KW-1185">Reference proteome</keyword>
<evidence type="ECO:0000313" key="2">
    <source>
        <dbReference type="Proteomes" id="UP000184465"/>
    </source>
</evidence>
<name>A0A1M6LDE3_PARC5</name>
<dbReference type="STRING" id="1121301.SAMN02745912_00739"/>
<evidence type="ECO:0000313" key="1">
    <source>
        <dbReference type="EMBL" id="SHJ69168.1"/>
    </source>
</evidence>